<accession>A0A979FYT4</accession>
<dbReference type="AlphaFoldDB" id="A0A979FYT4"/>
<dbReference type="OrthoDB" id="606930at2"/>
<feature type="domain" description="Outer membrane protein beta-barrel" evidence="2">
    <location>
        <begin position="618"/>
        <end position="758"/>
    </location>
</feature>
<protein>
    <recommendedName>
        <fullName evidence="2">Outer membrane protein beta-barrel domain-containing protein</fullName>
    </recommendedName>
</protein>
<dbReference type="RefSeq" id="WP_012787776.1">
    <property type="nucleotide sequence ID" value="NC_013132.1"/>
</dbReference>
<evidence type="ECO:0000313" key="4">
    <source>
        <dbReference type="Proteomes" id="UP000002215"/>
    </source>
</evidence>
<feature type="chain" id="PRO_5037846426" description="Outer membrane protein beta-barrel domain-containing protein" evidence="1">
    <location>
        <begin position="23"/>
        <end position="944"/>
    </location>
</feature>
<dbReference type="KEGG" id="cpi:Cpin_0095"/>
<evidence type="ECO:0000313" key="3">
    <source>
        <dbReference type="EMBL" id="ACU57600.1"/>
    </source>
</evidence>
<reference evidence="3 4" key="2">
    <citation type="journal article" date="2010" name="Stand. Genomic Sci.">
        <title>Complete genome sequence of Chitinophaga pinensis type strain (UQM 2034).</title>
        <authorList>
            <person name="Glavina Del Rio T."/>
            <person name="Abt B."/>
            <person name="Spring S."/>
            <person name="Lapidus A."/>
            <person name="Nolan M."/>
            <person name="Tice H."/>
            <person name="Copeland A."/>
            <person name="Cheng J.F."/>
            <person name="Chen F."/>
            <person name="Bruce D."/>
            <person name="Goodwin L."/>
            <person name="Pitluck S."/>
            <person name="Ivanova N."/>
            <person name="Mavromatis K."/>
            <person name="Mikhailova N."/>
            <person name="Pati A."/>
            <person name="Chen A."/>
            <person name="Palaniappan K."/>
            <person name="Land M."/>
            <person name="Hauser L."/>
            <person name="Chang Y.J."/>
            <person name="Jeffries C.D."/>
            <person name="Chain P."/>
            <person name="Saunders E."/>
            <person name="Detter J.C."/>
            <person name="Brettin T."/>
            <person name="Rohde M."/>
            <person name="Goker M."/>
            <person name="Bristow J."/>
            <person name="Eisen J.A."/>
            <person name="Markowitz V."/>
            <person name="Hugenholtz P."/>
            <person name="Kyrpides N.C."/>
            <person name="Klenk H.P."/>
            <person name="Lucas S."/>
        </authorList>
    </citation>
    <scope>NUCLEOTIDE SEQUENCE [LARGE SCALE GENOMIC DNA]</scope>
    <source>
        <strain evidence="4">ATCC 43595 / DSM 2588 / LMG 13176 / NBRC 15968 / NCIMB 11800 / UQM 2034</strain>
    </source>
</reference>
<organism evidence="3 4">
    <name type="scientific">Chitinophaga pinensis (strain ATCC 43595 / DSM 2588 / LMG 13176 / NBRC 15968 / NCIMB 11800 / UQM 2034)</name>
    <dbReference type="NCBI Taxonomy" id="485918"/>
    <lineage>
        <taxon>Bacteria</taxon>
        <taxon>Pseudomonadati</taxon>
        <taxon>Bacteroidota</taxon>
        <taxon>Chitinophagia</taxon>
        <taxon>Chitinophagales</taxon>
        <taxon>Chitinophagaceae</taxon>
        <taxon>Chitinophaga</taxon>
    </lineage>
</organism>
<evidence type="ECO:0000256" key="1">
    <source>
        <dbReference type="SAM" id="SignalP"/>
    </source>
</evidence>
<dbReference type="Pfam" id="PF14905">
    <property type="entry name" value="OMP_b-brl_3"/>
    <property type="match status" value="1"/>
</dbReference>
<reference evidence="4" key="1">
    <citation type="submission" date="2009-08" db="EMBL/GenBank/DDBJ databases">
        <title>The complete genome of Chitinophaga pinensis DSM 2588.</title>
        <authorList>
            <consortium name="US DOE Joint Genome Institute (JGI-PGF)"/>
            <person name="Lucas S."/>
            <person name="Copeland A."/>
            <person name="Lapidus A."/>
            <person name="Glavina del Rio T."/>
            <person name="Dalin E."/>
            <person name="Tice H."/>
            <person name="Bruce D."/>
            <person name="Goodwin L."/>
            <person name="Pitluck S."/>
            <person name="Kyrpides N."/>
            <person name="Mavromatis K."/>
            <person name="Ivanova N."/>
            <person name="Mikhailova N."/>
            <person name="Sims D."/>
            <person name="Meinche L."/>
            <person name="Brettin T."/>
            <person name="Detter J.C."/>
            <person name="Han C."/>
            <person name="Larimer F."/>
            <person name="Land M."/>
            <person name="Hauser L."/>
            <person name="Markowitz V."/>
            <person name="Cheng J.-F."/>
            <person name="Hugenholtz P."/>
            <person name="Woyke T."/>
            <person name="Wu D."/>
            <person name="Spring S."/>
            <person name="Klenk H.-P."/>
            <person name="Eisen J.A."/>
        </authorList>
    </citation>
    <scope>NUCLEOTIDE SEQUENCE [LARGE SCALE GENOMIC DNA]</scope>
    <source>
        <strain evidence="4">ATCC 43595 / DSM 2588 / LMG 13176 / NBRC 15968 / NCIMB 11800 / UQM 2034</strain>
    </source>
</reference>
<dbReference type="EMBL" id="CP001699">
    <property type="protein sequence ID" value="ACU57600.1"/>
    <property type="molecule type" value="Genomic_DNA"/>
</dbReference>
<feature type="signal peptide" evidence="1">
    <location>
        <begin position="1"/>
        <end position="22"/>
    </location>
</feature>
<dbReference type="InterPro" id="IPR041700">
    <property type="entry name" value="OMP_b-brl_3"/>
</dbReference>
<dbReference type="InterPro" id="IPR008969">
    <property type="entry name" value="CarboxyPept-like_regulatory"/>
</dbReference>
<dbReference type="SUPFAM" id="SSF56935">
    <property type="entry name" value="Porins"/>
    <property type="match status" value="1"/>
</dbReference>
<gene>
    <name evidence="3" type="ordered locus">Cpin_0095</name>
</gene>
<keyword evidence="1" id="KW-0732">Signal</keyword>
<dbReference type="Proteomes" id="UP000002215">
    <property type="component" value="Chromosome"/>
</dbReference>
<evidence type="ECO:0000259" key="2">
    <source>
        <dbReference type="Pfam" id="PF14905"/>
    </source>
</evidence>
<name>A0A979FYT4_CHIPD</name>
<dbReference type="SUPFAM" id="SSF49464">
    <property type="entry name" value="Carboxypeptidase regulatory domain-like"/>
    <property type="match status" value="1"/>
</dbReference>
<sequence>MKAILKYLLTIWLTVLCVSVKAQQKDSLPVGNVSGITFDSTHNYVLKNASITIYNIRNELLAYGLSNAEGAFSLPKLPLGQNFKLVISYLGYATWTKTLRLDTENPISDLHYVNLLPENTALSEIVVTAPPPVRMNGDTLEFNAGAFTLDKNAVAEELLIRLPGVVVWSDGAITVNGKTVSRVLVDGKPFFGNEAAIATQNIPKNAIEKIQVYQKTRKEEQVNPHDSIPEINIQLKDDMHEGHFGELSAGYGSRKTYEGSMNINFFSPRNQWGLFSIANNVNKTAGGITDLLLNSAFKSLKGDIDNQPDFGKGGLNQSLGAGVFYHHDFKHDGRGPAYLPAEIGADYFLKRDKNNHLTDISSLTSLGPDSAILQKSNVTVKDNQINQQLDIHQIELLAKKNVELAIKPSLAYTTYDNVTSSHASSFSTKTGLQSMSSVESESHARNTHLAVNARYSHDLDNNTSLSMAYSIDYNRDESNRYSKSIFTSFAKASDNQHVERKSLNTKSDVRHRMDAAWGNIAPLLFGRGNFLSTVHIDVENALEYSSQVADNSALDNDTAAKNFIHDPYLTYRSRYRVVNENPAIKFSRTFERTRADKYTKSLSVFLNLQEQIYLQQNTSSHTFQQFNRNYQRFVPSVSLSYVNEQISRFSNSYHLAFKRSFEYATVDMLYPIVDSTNFYYLTEGNPDLAPAETKELNFRYSHNSNRIEYGLVVTAITTDNFFAGSSYINENGTTITKNINLDGRRSIELRGEVQKPLKLKNGDQLQFVEELSFIRSHSPNYLVRNDEQQDVMNVSYASQLKNKISIYFIHLDKLAINLSQNASYYLSRQRGLNDARISSYEYNTSLSGGYTPTKRFTISSNVTSNMVVSSAAEQVIFTIWNLSAAYRLLPGNNLELKFSALDLLGQNRSINNYGNNYVLTQESHNVLKQYFMLTLTYFPRKFGR</sequence>
<proteinExistence type="predicted"/>